<gene>
    <name evidence="1" type="ORF">ERS852425_01968</name>
</gene>
<name>A0A173TDL2_ANAHA</name>
<protein>
    <submittedName>
        <fullName evidence="1">Uncharacterized protein</fullName>
    </submittedName>
</protein>
<evidence type="ECO:0000313" key="1">
    <source>
        <dbReference type="EMBL" id="CUN00015.1"/>
    </source>
</evidence>
<accession>A0A173TDL2</accession>
<dbReference type="RefSeq" id="WP_155511758.1">
    <property type="nucleotide sequence ID" value="NZ_CYXT01000014.1"/>
</dbReference>
<dbReference type="AlphaFoldDB" id="A0A173TDL2"/>
<proteinExistence type="predicted"/>
<organism evidence="1 2">
    <name type="scientific">Anaerostipes hadrus</name>
    <dbReference type="NCBI Taxonomy" id="649756"/>
    <lineage>
        <taxon>Bacteria</taxon>
        <taxon>Bacillati</taxon>
        <taxon>Bacillota</taxon>
        <taxon>Clostridia</taxon>
        <taxon>Lachnospirales</taxon>
        <taxon>Lachnospiraceae</taxon>
        <taxon>Anaerostipes</taxon>
    </lineage>
</organism>
<evidence type="ECO:0000313" key="2">
    <source>
        <dbReference type="Proteomes" id="UP000095598"/>
    </source>
</evidence>
<sequence>MVEVVGKSNDPVVQCENCRNLVKYVENDVEYTTKHFNKENIEFSRKIICPCCHMEIHLGNAKWIPSNSIKTKPGLISSYLPRWKKL</sequence>
<dbReference type="EMBL" id="CYXT01000014">
    <property type="protein sequence ID" value="CUN00015.1"/>
    <property type="molecule type" value="Genomic_DNA"/>
</dbReference>
<dbReference type="Proteomes" id="UP000095598">
    <property type="component" value="Unassembled WGS sequence"/>
</dbReference>
<reference evidence="1 2" key="1">
    <citation type="submission" date="2015-09" db="EMBL/GenBank/DDBJ databases">
        <authorList>
            <consortium name="Pathogen Informatics"/>
        </authorList>
    </citation>
    <scope>NUCLEOTIDE SEQUENCE [LARGE SCALE GENOMIC DNA]</scope>
    <source>
        <strain evidence="1 2">2789STDY5608868</strain>
    </source>
</reference>